<proteinExistence type="predicted"/>
<reference evidence="1" key="1">
    <citation type="submission" date="2022-07" db="EMBL/GenBank/DDBJ databases">
        <authorList>
            <person name="Trinca V."/>
            <person name="Uliana J.V.C."/>
            <person name="Torres T.T."/>
            <person name="Ward R.J."/>
            <person name="Monesi N."/>
        </authorList>
    </citation>
    <scope>NUCLEOTIDE SEQUENCE</scope>
    <source>
        <strain evidence="1">HSMRA1968</strain>
        <tissue evidence="1">Whole embryos</tissue>
    </source>
</reference>
<name>A0A9Q0MSG4_9DIPT</name>
<evidence type="ECO:0000313" key="2">
    <source>
        <dbReference type="Proteomes" id="UP001151699"/>
    </source>
</evidence>
<dbReference type="AlphaFoldDB" id="A0A9Q0MSG4"/>
<protein>
    <submittedName>
        <fullName evidence="1">Uncharacterized protein</fullName>
    </submittedName>
</protein>
<accession>A0A9Q0MSG4</accession>
<dbReference type="Proteomes" id="UP001151699">
    <property type="component" value="Chromosome X"/>
</dbReference>
<evidence type="ECO:0000313" key="1">
    <source>
        <dbReference type="EMBL" id="KAJ6637192.1"/>
    </source>
</evidence>
<comment type="caution">
    <text evidence="1">The sequence shown here is derived from an EMBL/GenBank/DDBJ whole genome shotgun (WGS) entry which is preliminary data.</text>
</comment>
<sequence length="42" mass="4893">MLNCTDLACVLHHHHFYAHLHHLKHHLQDDSHNTGEMPNACL</sequence>
<keyword evidence="2" id="KW-1185">Reference proteome</keyword>
<organism evidence="1 2">
    <name type="scientific">Pseudolycoriella hygida</name>
    <dbReference type="NCBI Taxonomy" id="35572"/>
    <lineage>
        <taxon>Eukaryota</taxon>
        <taxon>Metazoa</taxon>
        <taxon>Ecdysozoa</taxon>
        <taxon>Arthropoda</taxon>
        <taxon>Hexapoda</taxon>
        <taxon>Insecta</taxon>
        <taxon>Pterygota</taxon>
        <taxon>Neoptera</taxon>
        <taxon>Endopterygota</taxon>
        <taxon>Diptera</taxon>
        <taxon>Nematocera</taxon>
        <taxon>Sciaroidea</taxon>
        <taxon>Sciaridae</taxon>
        <taxon>Pseudolycoriella</taxon>
    </lineage>
</organism>
<gene>
    <name evidence="1" type="ORF">Bhyg_09920</name>
</gene>
<dbReference type="EMBL" id="WJQU01000003">
    <property type="protein sequence ID" value="KAJ6637192.1"/>
    <property type="molecule type" value="Genomic_DNA"/>
</dbReference>